<comment type="caution">
    <text evidence="6">The sequence shown here is derived from an EMBL/GenBank/DDBJ whole genome shotgun (WGS) entry which is preliminary data.</text>
</comment>
<dbReference type="InterPro" id="IPR011010">
    <property type="entry name" value="DNA_brk_join_enz"/>
</dbReference>
<dbReference type="Gene3D" id="1.10.443.10">
    <property type="entry name" value="Intergrase catalytic core"/>
    <property type="match status" value="1"/>
</dbReference>
<evidence type="ECO:0000313" key="7">
    <source>
        <dbReference type="Proteomes" id="UP000292958"/>
    </source>
</evidence>
<dbReference type="InterPro" id="IPR050090">
    <property type="entry name" value="Tyrosine_recombinase_XerCD"/>
</dbReference>
<dbReference type="EMBL" id="SHKW01000001">
    <property type="protein sequence ID" value="RZU39113.1"/>
    <property type="molecule type" value="Genomic_DNA"/>
</dbReference>
<dbReference type="GO" id="GO:0006310">
    <property type="term" value="P:DNA recombination"/>
    <property type="evidence" value="ECO:0007669"/>
    <property type="project" value="UniProtKB-KW"/>
</dbReference>
<sequence length="252" mass="28484">MYSVPYIQMFKENNARQGFVEQDEFARMAAEAHLDGLWMRALLEVAYTYGWRRGEMLGLQVRQVDLYARTIRLDPGTTKNGEGREVMMTPEVEELLRAAVAKKKPNDSVFTREGDEPIKDFRGAWRNLCVRAGTGRWECRKCGVTLTGTKCECSGVRKYVGLIPHDFRRSAAKAARRAGVPESVIMAMGGWKTPSMFRRYAIVSSADQRAAVELIVRERTEKTLSPRSAPQPRSRPLRRKAGDANCPISHSK</sequence>
<protein>
    <submittedName>
        <fullName evidence="6">Phage integrase family protein</fullName>
    </submittedName>
</protein>
<dbReference type="PANTHER" id="PTHR30349:SF41">
    <property type="entry name" value="INTEGRASE_RECOMBINASE PROTEIN MJ0367-RELATED"/>
    <property type="match status" value="1"/>
</dbReference>
<gene>
    <name evidence="6" type="ORF">BDD14_0446</name>
</gene>
<proteinExistence type="inferred from homology"/>
<accession>A0A4Q7YQD8</accession>
<dbReference type="Proteomes" id="UP000292958">
    <property type="component" value="Unassembled WGS sequence"/>
</dbReference>
<name>A0A4Q7YQD8_9BACT</name>
<dbReference type="GO" id="GO:0003677">
    <property type="term" value="F:DNA binding"/>
    <property type="evidence" value="ECO:0007669"/>
    <property type="project" value="UniProtKB-KW"/>
</dbReference>
<dbReference type="PROSITE" id="PS51898">
    <property type="entry name" value="TYR_RECOMBINASE"/>
    <property type="match status" value="1"/>
</dbReference>
<dbReference type="SUPFAM" id="SSF56349">
    <property type="entry name" value="DNA breaking-rejoining enzymes"/>
    <property type="match status" value="1"/>
</dbReference>
<evidence type="ECO:0000256" key="3">
    <source>
        <dbReference type="ARBA" id="ARBA00023172"/>
    </source>
</evidence>
<keyword evidence="2" id="KW-0238">DNA-binding</keyword>
<dbReference type="CDD" id="cd00796">
    <property type="entry name" value="INT_Rci_Hp1_C"/>
    <property type="match status" value="1"/>
</dbReference>
<evidence type="ECO:0000256" key="1">
    <source>
        <dbReference type="ARBA" id="ARBA00008857"/>
    </source>
</evidence>
<keyword evidence="3" id="KW-0233">DNA recombination</keyword>
<feature type="compositionally biased region" description="Low complexity" evidence="4">
    <location>
        <begin position="225"/>
        <end position="234"/>
    </location>
</feature>
<dbReference type="InterPro" id="IPR013762">
    <property type="entry name" value="Integrase-like_cat_sf"/>
</dbReference>
<dbReference type="Pfam" id="PF00589">
    <property type="entry name" value="Phage_integrase"/>
    <property type="match status" value="1"/>
</dbReference>
<evidence type="ECO:0000256" key="2">
    <source>
        <dbReference type="ARBA" id="ARBA00023125"/>
    </source>
</evidence>
<evidence type="ECO:0000259" key="5">
    <source>
        <dbReference type="PROSITE" id="PS51898"/>
    </source>
</evidence>
<dbReference type="AlphaFoldDB" id="A0A4Q7YQD8"/>
<dbReference type="PANTHER" id="PTHR30349">
    <property type="entry name" value="PHAGE INTEGRASE-RELATED"/>
    <property type="match status" value="1"/>
</dbReference>
<evidence type="ECO:0000313" key="6">
    <source>
        <dbReference type="EMBL" id="RZU39113.1"/>
    </source>
</evidence>
<organism evidence="6 7">
    <name type="scientific">Edaphobacter modestus</name>
    <dbReference type="NCBI Taxonomy" id="388466"/>
    <lineage>
        <taxon>Bacteria</taxon>
        <taxon>Pseudomonadati</taxon>
        <taxon>Acidobacteriota</taxon>
        <taxon>Terriglobia</taxon>
        <taxon>Terriglobales</taxon>
        <taxon>Acidobacteriaceae</taxon>
        <taxon>Edaphobacter</taxon>
    </lineage>
</organism>
<dbReference type="GO" id="GO:0015074">
    <property type="term" value="P:DNA integration"/>
    <property type="evidence" value="ECO:0007669"/>
    <property type="project" value="InterPro"/>
</dbReference>
<evidence type="ECO:0000256" key="4">
    <source>
        <dbReference type="SAM" id="MobiDB-lite"/>
    </source>
</evidence>
<feature type="domain" description="Tyr recombinase" evidence="5">
    <location>
        <begin position="15"/>
        <end position="213"/>
    </location>
</feature>
<comment type="similarity">
    <text evidence="1">Belongs to the 'phage' integrase family.</text>
</comment>
<dbReference type="InterPro" id="IPR002104">
    <property type="entry name" value="Integrase_catalytic"/>
</dbReference>
<feature type="region of interest" description="Disordered" evidence="4">
    <location>
        <begin position="219"/>
        <end position="252"/>
    </location>
</feature>
<keyword evidence="7" id="KW-1185">Reference proteome</keyword>
<reference evidence="6 7" key="1">
    <citation type="submission" date="2019-02" db="EMBL/GenBank/DDBJ databases">
        <title>Genomic Encyclopedia of Archaeal and Bacterial Type Strains, Phase II (KMG-II): from individual species to whole genera.</title>
        <authorList>
            <person name="Goeker M."/>
        </authorList>
    </citation>
    <scope>NUCLEOTIDE SEQUENCE [LARGE SCALE GENOMIC DNA]</scope>
    <source>
        <strain evidence="6 7">DSM 18101</strain>
    </source>
</reference>